<dbReference type="InterPro" id="IPR002523">
    <property type="entry name" value="MgTranspt_CorA/ZnTranspt_ZntB"/>
</dbReference>
<dbReference type="OrthoDB" id="165352at2759"/>
<evidence type="ECO:0000256" key="8">
    <source>
        <dbReference type="SAM" id="Phobius"/>
    </source>
</evidence>
<gene>
    <name evidence="9" type="ORF">CcCBS67573_g09696</name>
</gene>
<dbReference type="SUPFAM" id="SSF143865">
    <property type="entry name" value="CorA soluble domain-like"/>
    <property type="match status" value="1"/>
</dbReference>
<dbReference type="EMBL" id="QEAP01000948">
    <property type="protein sequence ID" value="TPX53512.1"/>
    <property type="molecule type" value="Genomic_DNA"/>
</dbReference>
<dbReference type="GO" id="GO:0000287">
    <property type="term" value="F:magnesium ion binding"/>
    <property type="evidence" value="ECO:0007669"/>
    <property type="project" value="TreeGrafter"/>
</dbReference>
<dbReference type="InterPro" id="IPR045861">
    <property type="entry name" value="CorA_cytoplasmic_dom"/>
</dbReference>
<keyword evidence="3" id="KW-0813">Transport</keyword>
<evidence type="ECO:0000256" key="2">
    <source>
        <dbReference type="ARBA" id="ARBA00009765"/>
    </source>
</evidence>
<dbReference type="GO" id="GO:0015095">
    <property type="term" value="F:magnesium ion transmembrane transporter activity"/>
    <property type="evidence" value="ECO:0007669"/>
    <property type="project" value="TreeGrafter"/>
</dbReference>
<evidence type="ECO:0000256" key="3">
    <source>
        <dbReference type="ARBA" id="ARBA00022448"/>
    </source>
</evidence>
<dbReference type="STRING" id="246404.A0A507DPB0"/>
<keyword evidence="4" id="KW-1003">Cell membrane</keyword>
<proteinExistence type="inferred from homology"/>
<keyword evidence="5 8" id="KW-0812">Transmembrane</keyword>
<dbReference type="GO" id="GO:0050897">
    <property type="term" value="F:cobalt ion binding"/>
    <property type="evidence" value="ECO:0007669"/>
    <property type="project" value="TreeGrafter"/>
</dbReference>
<dbReference type="InterPro" id="IPR045863">
    <property type="entry name" value="CorA_TM1_TM2"/>
</dbReference>
<dbReference type="Pfam" id="PF01544">
    <property type="entry name" value="CorA"/>
    <property type="match status" value="1"/>
</dbReference>
<comment type="caution">
    <text evidence="9">The sequence shown here is derived from an EMBL/GenBank/DDBJ whole genome shotgun (WGS) entry which is preliminary data.</text>
</comment>
<evidence type="ECO:0000256" key="4">
    <source>
        <dbReference type="ARBA" id="ARBA00022475"/>
    </source>
</evidence>
<dbReference type="Gene3D" id="1.20.58.340">
    <property type="entry name" value="Magnesium transport protein CorA, transmembrane region"/>
    <property type="match status" value="2"/>
</dbReference>
<dbReference type="GO" id="GO:0005886">
    <property type="term" value="C:plasma membrane"/>
    <property type="evidence" value="ECO:0007669"/>
    <property type="project" value="UniProtKB-SubCell"/>
</dbReference>
<reference evidence="9 10" key="1">
    <citation type="journal article" date="2019" name="Sci. Rep.">
        <title>Comparative genomics of chytrid fungi reveal insights into the obligate biotrophic and pathogenic lifestyle of Synchytrium endobioticum.</title>
        <authorList>
            <person name="van de Vossenberg B.T.L.H."/>
            <person name="Warris S."/>
            <person name="Nguyen H.D.T."/>
            <person name="van Gent-Pelzer M.P.E."/>
            <person name="Joly D.L."/>
            <person name="van de Geest H.C."/>
            <person name="Bonants P.J.M."/>
            <person name="Smith D.S."/>
            <person name="Levesque C.A."/>
            <person name="van der Lee T.A.J."/>
        </authorList>
    </citation>
    <scope>NUCLEOTIDE SEQUENCE [LARGE SCALE GENOMIC DNA]</scope>
    <source>
        <strain evidence="9 10">CBS 675.73</strain>
    </source>
</reference>
<evidence type="ECO:0000313" key="9">
    <source>
        <dbReference type="EMBL" id="TPX53512.1"/>
    </source>
</evidence>
<dbReference type="SUPFAM" id="SSF144083">
    <property type="entry name" value="Magnesium transport protein CorA, transmembrane region"/>
    <property type="match status" value="1"/>
</dbReference>
<comment type="subcellular location">
    <subcellularLocation>
        <location evidence="1">Cell membrane</location>
        <topology evidence="1">Multi-pass membrane protein</topology>
    </subcellularLocation>
</comment>
<evidence type="ECO:0000313" key="10">
    <source>
        <dbReference type="Proteomes" id="UP000320333"/>
    </source>
</evidence>
<evidence type="ECO:0000256" key="6">
    <source>
        <dbReference type="ARBA" id="ARBA00022989"/>
    </source>
</evidence>
<evidence type="ECO:0008006" key="11">
    <source>
        <dbReference type="Google" id="ProtNLM"/>
    </source>
</evidence>
<keyword evidence="6 8" id="KW-1133">Transmembrane helix</keyword>
<sequence>MQRFYNAAKVVSQQQQKRRHSRGAAPGIEPGWLIEAGGAVASDGTHCEISLIDYNHELRDLIRGSVRITDSISAVVLNPLSLEAALKLPRPSHSSVRWINVSGFTTEVLRILAVCFELHPLSVEDVMHPPQRIKADFYQQHIYVSMIVPLLKQHAQSISNTGDKLGPCLFSGHSEMLQQTTKLTATEFEQLPRPDASLDECSIFLLPGNMVLSMFECSGRHITDKICEILHGSPSTCPQVTPPLSTQFSGSRHKAQPLSTALADIKRTNNPSRLTQLRKLGDASLLVHALVDGIVDSYFEVVDFYEQQISLLQDWVLLKPKSAYIKTLYLMQKEIALIQRRLLPTESLIMHLRDADPLRSSGSSTQSGSHENRHDIIISEVSKLYFRDVLDHCMTVLEELSAIDSTASGLIDLTFNTISFQTNESMKLLAVMSAIFLPITFVAGYFGMNFTYFPELTNEIGVFYFWIWIVILCVITVYATWRMGLLKKWD</sequence>
<evidence type="ECO:0000256" key="5">
    <source>
        <dbReference type="ARBA" id="ARBA00022692"/>
    </source>
</evidence>
<dbReference type="PANTHER" id="PTHR46494:SF1">
    <property type="entry name" value="CORA FAMILY METAL ION TRANSPORTER (EUROFUNG)"/>
    <property type="match status" value="1"/>
</dbReference>
<feature type="transmembrane region" description="Helical" evidence="8">
    <location>
        <begin position="428"/>
        <end position="448"/>
    </location>
</feature>
<keyword evidence="10" id="KW-1185">Reference proteome</keyword>
<dbReference type="PANTHER" id="PTHR46494">
    <property type="entry name" value="CORA FAMILY METAL ION TRANSPORTER (EUROFUNG)"/>
    <property type="match status" value="1"/>
</dbReference>
<comment type="similarity">
    <text evidence="2">Belongs to the CorA metal ion transporter (MIT) (TC 1.A.35) family.</text>
</comment>
<organism evidence="9 10">
    <name type="scientific">Chytriomyces confervae</name>
    <dbReference type="NCBI Taxonomy" id="246404"/>
    <lineage>
        <taxon>Eukaryota</taxon>
        <taxon>Fungi</taxon>
        <taxon>Fungi incertae sedis</taxon>
        <taxon>Chytridiomycota</taxon>
        <taxon>Chytridiomycota incertae sedis</taxon>
        <taxon>Chytridiomycetes</taxon>
        <taxon>Chytridiales</taxon>
        <taxon>Chytriomycetaceae</taxon>
        <taxon>Chytriomyces</taxon>
    </lineage>
</organism>
<protein>
    <recommendedName>
        <fullName evidence="11">Magnesium transporter</fullName>
    </recommendedName>
</protein>
<keyword evidence="7 8" id="KW-0472">Membrane</keyword>
<dbReference type="Proteomes" id="UP000320333">
    <property type="component" value="Unassembled WGS sequence"/>
</dbReference>
<dbReference type="Gene3D" id="3.30.460.20">
    <property type="entry name" value="CorA soluble domain-like"/>
    <property type="match status" value="1"/>
</dbReference>
<dbReference type="AlphaFoldDB" id="A0A507DPB0"/>
<dbReference type="GO" id="GO:0015087">
    <property type="term" value="F:cobalt ion transmembrane transporter activity"/>
    <property type="evidence" value="ECO:0007669"/>
    <property type="project" value="TreeGrafter"/>
</dbReference>
<feature type="transmembrane region" description="Helical" evidence="8">
    <location>
        <begin position="460"/>
        <end position="481"/>
    </location>
</feature>
<name>A0A507DPB0_9FUNG</name>
<evidence type="ECO:0000256" key="7">
    <source>
        <dbReference type="ARBA" id="ARBA00023136"/>
    </source>
</evidence>
<accession>A0A507DPB0</accession>
<evidence type="ECO:0000256" key="1">
    <source>
        <dbReference type="ARBA" id="ARBA00004651"/>
    </source>
</evidence>